<gene>
    <name evidence="2" type="ORF">ACFPFW_16870</name>
</gene>
<name>A0ABV9Z7V7_9HYPH</name>
<evidence type="ECO:0000313" key="2">
    <source>
        <dbReference type="EMBL" id="MFC5069689.1"/>
    </source>
</evidence>
<protein>
    <submittedName>
        <fullName evidence="2">DUF2293 domain-containing protein</fullName>
    </submittedName>
</protein>
<dbReference type="RefSeq" id="WP_114956291.1">
    <property type="nucleotide sequence ID" value="NZ_JBHSJF010000008.1"/>
</dbReference>
<feature type="domain" description="DUF2293" evidence="1">
    <location>
        <begin position="10"/>
        <end position="89"/>
    </location>
</feature>
<dbReference type="EMBL" id="JBHSJF010000008">
    <property type="protein sequence ID" value="MFC5069689.1"/>
    <property type="molecule type" value="Genomic_DNA"/>
</dbReference>
<accession>A0ABV9Z7V7</accession>
<reference evidence="3" key="1">
    <citation type="journal article" date="2019" name="Int. J. Syst. Evol. Microbiol.">
        <title>The Global Catalogue of Microorganisms (GCM) 10K type strain sequencing project: providing services to taxonomists for standard genome sequencing and annotation.</title>
        <authorList>
            <consortium name="The Broad Institute Genomics Platform"/>
            <consortium name="The Broad Institute Genome Sequencing Center for Infectious Disease"/>
            <person name="Wu L."/>
            <person name="Ma J."/>
        </authorList>
    </citation>
    <scope>NUCLEOTIDE SEQUENCE [LARGE SCALE GENOMIC DNA]</scope>
    <source>
        <strain evidence="3">CGMCC 1.16444</strain>
    </source>
</reference>
<organism evidence="2 3">
    <name type="scientific">Flaviflagellibacter deserti</name>
    <dbReference type="NCBI Taxonomy" id="2267266"/>
    <lineage>
        <taxon>Bacteria</taxon>
        <taxon>Pseudomonadati</taxon>
        <taxon>Pseudomonadota</taxon>
        <taxon>Alphaproteobacteria</taxon>
        <taxon>Hyphomicrobiales</taxon>
        <taxon>Flaviflagellibacter</taxon>
    </lineage>
</organism>
<keyword evidence="3" id="KW-1185">Reference proteome</keyword>
<evidence type="ECO:0000259" key="1">
    <source>
        <dbReference type="Pfam" id="PF10056"/>
    </source>
</evidence>
<comment type="caution">
    <text evidence="2">The sequence shown here is derived from an EMBL/GenBank/DDBJ whole genome shotgun (WGS) entry which is preliminary data.</text>
</comment>
<dbReference type="Proteomes" id="UP001595796">
    <property type="component" value="Unassembled WGS sequence"/>
</dbReference>
<evidence type="ECO:0000313" key="3">
    <source>
        <dbReference type="Proteomes" id="UP001595796"/>
    </source>
</evidence>
<proteinExistence type="predicted"/>
<dbReference type="InterPro" id="IPR018744">
    <property type="entry name" value="DUF2293"/>
</dbReference>
<dbReference type="Pfam" id="PF10056">
    <property type="entry name" value="DUF2293"/>
    <property type="match status" value="1"/>
</dbReference>
<sequence>MTRREELEAALRHLAPDIPPHEFDAVVDHAMSSPGLRASNPETALWLSMTAYIRHTFTDYDALLGDGYDRASARHFVIDNTNEILAGWGVKRRVADTE</sequence>